<proteinExistence type="predicted"/>
<dbReference type="OrthoDB" id="3231855at2759"/>
<dbReference type="WBParaSite" id="GPUH_0001290301-mRNA-1">
    <property type="protein sequence ID" value="GPUH_0001290301-mRNA-1"/>
    <property type="gene ID" value="GPUH_0001290301"/>
</dbReference>
<dbReference type="Gene3D" id="3.40.50.300">
    <property type="entry name" value="P-loop containing nucleotide triphosphate hydrolases"/>
    <property type="match status" value="1"/>
</dbReference>
<dbReference type="Proteomes" id="UP000271098">
    <property type="component" value="Unassembled WGS sequence"/>
</dbReference>
<evidence type="ECO:0000313" key="3">
    <source>
        <dbReference type="Proteomes" id="UP000271098"/>
    </source>
</evidence>
<name>A0A183DVZ8_9BILA</name>
<evidence type="ECO:0000313" key="2">
    <source>
        <dbReference type="EMBL" id="VDN21225.1"/>
    </source>
</evidence>
<evidence type="ECO:0000313" key="4">
    <source>
        <dbReference type="WBParaSite" id="GPUH_0001290301-mRNA-1"/>
    </source>
</evidence>
<dbReference type="InterPro" id="IPR026302">
    <property type="entry name" value="NEDD4-bd_p2"/>
</dbReference>
<evidence type="ECO:0000256" key="1">
    <source>
        <dbReference type="SAM" id="MobiDB-lite"/>
    </source>
</evidence>
<dbReference type="PANTHER" id="PTHR13308:SF40">
    <property type="entry name" value="NEDD4-BINDING PROTEIN 2-LIKE 1"/>
    <property type="match status" value="1"/>
</dbReference>
<keyword evidence="3" id="KW-1185">Reference proteome</keyword>
<dbReference type="PANTHER" id="PTHR13308">
    <property type="entry name" value="NEDD4-BINDING PROTEIN 2-LIKE 1"/>
    <property type="match status" value="1"/>
</dbReference>
<feature type="region of interest" description="Disordered" evidence="1">
    <location>
        <begin position="279"/>
        <end position="300"/>
    </location>
</feature>
<reference evidence="4" key="1">
    <citation type="submission" date="2016-06" db="UniProtKB">
        <authorList>
            <consortium name="WormBaseParasite"/>
        </authorList>
    </citation>
    <scope>IDENTIFICATION</scope>
</reference>
<protein>
    <submittedName>
        <fullName evidence="4">NEDD4-binding protein 2-like 1</fullName>
    </submittedName>
</protein>
<organism evidence="4">
    <name type="scientific">Gongylonema pulchrum</name>
    <dbReference type="NCBI Taxonomy" id="637853"/>
    <lineage>
        <taxon>Eukaryota</taxon>
        <taxon>Metazoa</taxon>
        <taxon>Ecdysozoa</taxon>
        <taxon>Nematoda</taxon>
        <taxon>Chromadorea</taxon>
        <taxon>Rhabditida</taxon>
        <taxon>Spirurina</taxon>
        <taxon>Spiruromorpha</taxon>
        <taxon>Spiruroidea</taxon>
        <taxon>Gongylonematidae</taxon>
        <taxon>Gongylonema</taxon>
    </lineage>
</organism>
<reference evidence="2 3" key="2">
    <citation type="submission" date="2018-11" db="EMBL/GenBank/DDBJ databases">
        <authorList>
            <consortium name="Pathogen Informatics"/>
        </authorList>
    </citation>
    <scope>NUCLEOTIDE SEQUENCE [LARGE SCALE GENOMIC DNA]</scope>
</reference>
<sequence length="300" mass="33733">MITRGIFHEQCWESVTDLGHIRKCIRNGHNVLIIMRGVPGSGKSHLASELLTGTNGAIFSSDNYFMRDGVFHFDPSKLEEYHQKNFKEGWALFQIDRTKEAMVKGVKPVIIDNTNIYVTHMRPYIMQAVKNSYEIYFVEPETSWKTNAQQCARINPPLFTESDDGDDVAETSMSSVSDKVPSGIWYCPLLEYPKVTEEESAESEELLPTDVASLDISESSAKLDCTTNSDNKQLPLIPVNGFGKRKRRTVGCQTSEIIRLFDLSEVLPAVSGAFTMEMEENETEPTDGMQSPEEKAVQTE</sequence>
<dbReference type="SUPFAM" id="SSF52540">
    <property type="entry name" value="P-loop containing nucleoside triphosphate hydrolases"/>
    <property type="match status" value="1"/>
</dbReference>
<gene>
    <name evidence="2" type="ORF">GPUH_LOCUS12889</name>
</gene>
<accession>A0A183DVZ8</accession>
<dbReference type="EMBL" id="UYRT01079701">
    <property type="protein sequence ID" value="VDN21225.1"/>
    <property type="molecule type" value="Genomic_DNA"/>
</dbReference>
<dbReference type="AlphaFoldDB" id="A0A183DVZ8"/>
<dbReference type="InterPro" id="IPR027417">
    <property type="entry name" value="P-loop_NTPase"/>
</dbReference>
<dbReference type="Pfam" id="PF13671">
    <property type="entry name" value="AAA_33"/>
    <property type="match status" value="1"/>
</dbReference>